<organism evidence="3">
    <name type="scientific">Pseudomonas aeruginosa</name>
    <dbReference type="NCBI Taxonomy" id="287"/>
    <lineage>
        <taxon>Bacteria</taxon>
        <taxon>Pseudomonadati</taxon>
        <taxon>Pseudomonadota</taxon>
        <taxon>Gammaproteobacteria</taxon>
        <taxon>Pseudomonadales</taxon>
        <taxon>Pseudomonadaceae</taxon>
        <taxon>Pseudomonas</taxon>
    </lineage>
</organism>
<accession>A0A7I8HQR5</accession>
<geneLocation type="plasmid" evidence="3">
    <name>pIPM3H3-GES5</name>
</geneLocation>
<keyword evidence="3" id="KW-0614">Plasmid</keyword>
<name>A0A7I8HQR5_PSEAI</name>
<feature type="chain" id="PRO_5029912060" description="TraK C-terminal domain-containing protein" evidence="1">
    <location>
        <begin position="27"/>
        <end position="160"/>
    </location>
</feature>
<dbReference type="EMBL" id="LC589064">
    <property type="protein sequence ID" value="BCM64637.1"/>
    <property type="molecule type" value="Genomic_DNA"/>
</dbReference>
<feature type="domain" description="TraK C-terminal" evidence="2">
    <location>
        <begin position="50"/>
        <end position="154"/>
    </location>
</feature>
<proteinExistence type="predicted"/>
<reference evidence="3" key="1">
    <citation type="submission" date="2020-10" db="EMBL/GenBank/DDBJ databases">
        <title>Detection of Pseudomonas aeruginosa producing GES-5 beta-lactamase from hospital sewage.</title>
        <authorList>
            <person name="Hayashi W."/>
            <person name="Soga E."/>
            <person name="Iimura M."/>
            <person name="Yoshida S."/>
            <person name="Izumi K."/>
            <person name="Nagano Y."/>
            <person name="Nagano N."/>
        </authorList>
    </citation>
    <scope>NUCLEOTIDE SEQUENCE</scope>
    <source>
        <strain evidence="3">IPM3H3</strain>
        <plasmid evidence="3">pIPM3H3-GES5</plasmid>
    </source>
</reference>
<sequence length="160" mass="18352">MKTQRRAFLHSVAAACLAAFCVSVQAEPDLLQPDEAFRVSARRVDARVVELEYTVSYQRRIKDLMLVMADDELKDSVETIPVNKEVPLWKEGRLILVAKYMDGEVVGEKYRLTNVSPSEMLLVEQELYRRGVRAIAVEHHTLMQGDGTDIYIVRERKDNE</sequence>
<evidence type="ECO:0000313" key="3">
    <source>
        <dbReference type="EMBL" id="BCM64637.1"/>
    </source>
</evidence>
<evidence type="ECO:0000256" key="1">
    <source>
        <dbReference type="SAM" id="SignalP"/>
    </source>
</evidence>
<dbReference type="InterPro" id="IPR055397">
    <property type="entry name" value="TraK_C"/>
</dbReference>
<dbReference type="Pfam" id="PF23536">
    <property type="entry name" value="TraK_C"/>
    <property type="match status" value="1"/>
</dbReference>
<evidence type="ECO:0000259" key="2">
    <source>
        <dbReference type="Pfam" id="PF23536"/>
    </source>
</evidence>
<keyword evidence="1" id="KW-0732">Signal</keyword>
<feature type="signal peptide" evidence="1">
    <location>
        <begin position="1"/>
        <end position="26"/>
    </location>
</feature>
<dbReference type="AlphaFoldDB" id="A0A7I8HQR5"/>
<protein>
    <recommendedName>
        <fullName evidence="2">TraK C-terminal domain-containing protein</fullName>
    </recommendedName>
</protein>
<dbReference type="RefSeq" id="WP_199505966.1">
    <property type="nucleotide sequence ID" value="NZ_JADEVH010000002.1"/>
</dbReference>